<feature type="transmembrane region" description="Helical" evidence="8">
    <location>
        <begin position="312"/>
        <end position="342"/>
    </location>
</feature>
<accession>A0A5B8Y459</accession>
<evidence type="ECO:0000256" key="2">
    <source>
        <dbReference type="ARBA" id="ARBA00022448"/>
    </source>
</evidence>
<name>A0A4Y6PSK1_PERCE</name>
<evidence type="ECO:0000256" key="3">
    <source>
        <dbReference type="ARBA" id="ARBA00022475"/>
    </source>
</evidence>
<evidence type="ECO:0000256" key="4">
    <source>
        <dbReference type="ARBA" id="ARBA00022692"/>
    </source>
</evidence>
<feature type="transmembrane region" description="Helical" evidence="8">
    <location>
        <begin position="363"/>
        <end position="387"/>
    </location>
</feature>
<feature type="transmembrane region" description="Helical" evidence="8">
    <location>
        <begin position="643"/>
        <end position="664"/>
    </location>
</feature>
<keyword evidence="10" id="KW-1185">Reference proteome</keyword>
<feature type="transmembrane region" description="Helical" evidence="8">
    <location>
        <begin position="583"/>
        <end position="607"/>
    </location>
</feature>
<gene>
    <name evidence="9" type="ORF">FIV42_10815</name>
</gene>
<dbReference type="GO" id="GO:0005886">
    <property type="term" value="C:plasma membrane"/>
    <property type="evidence" value="ECO:0007669"/>
    <property type="project" value="UniProtKB-SubCell"/>
</dbReference>
<evidence type="ECO:0000313" key="10">
    <source>
        <dbReference type="Proteomes" id="UP000315995"/>
    </source>
</evidence>
<keyword evidence="7 8" id="KW-0472">Membrane</keyword>
<evidence type="ECO:0000256" key="5">
    <source>
        <dbReference type="ARBA" id="ARBA00022989"/>
    </source>
</evidence>
<keyword evidence="5 8" id="KW-1133">Transmembrane helix</keyword>
<dbReference type="EMBL" id="CP041186">
    <property type="protein sequence ID" value="QDG51213.1"/>
    <property type="molecule type" value="Genomic_DNA"/>
</dbReference>
<accession>A0A4Y6PSK1</accession>
<reference evidence="9 10" key="1">
    <citation type="submission" date="2019-06" db="EMBL/GenBank/DDBJ databases">
        <title>Persicimonas caeni gen. nov., sp. nov., a predatory bacterium isolated from solar saltern.</title>
        <authorList>
            <person name="Wang S."/>
        </authorList>
    </citation>
    <scope>NUCLEOTIDE SEQUENCE [LARGE SCALE GENOMIC DNA]</scope>
    <source>
        <strain evidence="9 10">YN101</strain>
    </source>
</reference>
<dbReference type="GO" id="GO:0008324">
    <property type="term" value="F:monoatomic cation transmembrane transporter activity"/>
    <property type="evidence" value="ECO:0007669"/>
    <property type="project" value="InterPro"/>
</dbReference>
<dbReference type="InterPro" id="IPR003445">
    <property type="entry name" value="Cat_transpt"/>
</dbReference>
<feature type="transmembrane region" description="Helical" evidence="8">
    <location>
        <begin position="281"/>
        <end position="300"/>
    </location>
</feature>
<dbReference type="Pfam" id="PF02386">
    <property type="entry name" value="TrkH"/>
    <property type="match status" value="1"/>
</dbReference>
<evidence type="ECO:0008006" key="11">
    <source>
        <dbReference type="Google" id="ProtNLM"/>
    </source>
</evidence>
<evidence type="ECO:0000256" key="1">
    <source>
        <dbReference type="ARBA" id="ARBA00004651"/>
    </source>
</evidence>
<protein>
    <recommendedName>
        <fullName evidence="11">Potassium transporter</fullName>
    </recommendedName>
</protein>
<evidence type="ECO:0000256" key="8">
    <source>
        <dbReference type="SAM" id="Phobius"/>
    </source>
</evidence>
<dbReference type="OrthoDB" id="9810952at2"/>
<feature type="transmembrane region" description="Helical" evidence="8">
    <location>
        <begin position="197"/>
        <end position="230"/>
    </location>
</feature>
<comment type="subcellular location">
    <subcellularLocation>
        <location evidence="1">Cell membrane</location>
        <topology evidence="1">Multi-pass membrane protein</topology>
    </subcellularLocation>
</comment>
<feature type="transmembrane region" description="Helical" evidence="8">
    <location>
        <begin position="428"/>
        <end position="447"/>
    </location>
</feature>
<feature type="transmembrane region" description="Helical" evidence="8">
    <location>
        <begin position="163"/>
        <end position="185"/>
    </location>
</feature>
<dbReference type="PANTHER" id="PTHR32024:SF1">
    <property type="entry name" value="KTR SYSTEM POTASSIUM UPTAKE PROTEIN B"/>
    <property type="match status" value="1"/>
</dbReference>
<keyword evidence="4 8" id="KW-0812">Transmembrane</keyword>
<feature type="transmembrane region" description="Helical" evidence="8">
    <location>
        <begin position="468"/>
        <end position="487"/>
    </location>
</feature>
<keyword evidence="6" id="KW-0406">Ion transport</keyword>
<feature type="transmembrane region" description="Helical" evidence="8">
    <location>
        <begin position="41"/>
        <end position="60"/>
    </location>
</feature>
<proteinExistence type="predicted"/>
<dbReference type="AlphaFoldDB" id="A0A4Y6PSK1"/>
<sequence>MHRLLTAARFVGSTALTVVAIFSIDMPEGYLGPANQLTDFGAIYAGALLISAVVVAAGLLRRVEWLRNLVPVAFSVNIGLFVPALVSDPLLAVLLIIWHLVLLTQHLFPEATEIGEYIDRPLGAPVDSVGEWWAAYGPPVRHLVIVSVLLTVAVIGFELSSHWVALTVSAALTLLTVVLSLRFVLLSYAAGQRAIALLAVPLGLSLVFVGNFAVALALVGVYHLLTLVAMVVRGELFRELLGVFFDHPAVLIAAAFVSIILLGTLLLTFPQASATGVPIDPLDALFTATSASCVTGLIVLDTPHDFSTFGHAVILGLIQVGGLGIMVLSTFAAVIIGGKLGIRGERALGQELDIHDPRTAYRLTTFIVISTFVIEAVGAALLAVVFVTHGYGWGEAVWNGVFHSISAFCNAGFALQSDSLMMFKEDPFALLVFSALITLGGLGFLVMAGAFRSWRAEGRIQWSVQAKIVALASVALVLMGWAIYLAVEWDASLAGLAPVDKVMNALFQSVTLRTAGFNSVDYGQLEMATVFAMLGFMYIGASPGSTGGGIKTTTAVVLLAGVRAIARGEPKVVLFKRRISQEIVYRSAAIAVVAVLVIGLSMFILLLTEDIPFYMLVYEVVSAVATVGLSIGATGELSAIGKFVIIFVMFVGRIGPLTLALLLGGGKPSPVTYPKTRLMVG</sequence>
<feature type="transmembrane region" description="Helical" evidence="8">
    <location>
        <begin position="250"/>
        <end position="269"/>
    </location>
</feature>
<dbReference type="GO" id="GO:0030001">
    <property type="term" value="P:metal ion transport"/>
    <property type="evidence" value="ECO:0007669"/>
    <property type="project" value="UniProtKB-ARBA"/>
</dbReference>
<keyword evidence="2" id="KW-0813">Transport</keyword>
<dbReference type="Proteomes" id="UP000315995">
    <property type="component" value="Chromosome"/>
</dbReference>
<evidence type="ECO:0000256" key="7">
    <source>
        <dbReference type="ARBA" id="ARBA00023136"/>
    </source>
</evidence>
<evidence type="ECO:0000313" key="9">
    <source>
        <dbReference type="EMBL" id="QDG51213.1"/>
    </source>
</evidence>
<feature type="transmembrane region" description="Helical" evidence="8">
    <location>
        <begin position="522"/>
        <end position="541"/>
    </location>
</feature>
<evidence type="ECO:0000256" key="6">
    <source>
        <dbReference type="ARBA" id="ARBA00023065"/>
    </source>
</evidence>
<dbReference type="PANTHER" id="PTHR32024">
    <property type="entry name" value="TRK SYSTEM POTASSIUM UPTAKE PROTEIN TRKG-RELATED"/>
    <property type="match status" value="1"/>
</dbReference>
<organism evidence="9 10">
    <name type="scientific">Persicimonas caeni</name>
    <dbReference type="NCBI Taxonomy" id="2292766"/>
    <lineage>
        <taxon>Bacteria</taxon>
        <taxon>Deltaproteobacteria</taxon>
        <taxon>Bradymonadales</taxon>
        <taxon>Bradymonadaceae</taxon>
        <taxon>Persicimonas</taxon>
    </lineage>
</organism>
<feature type="transmembrane region" description="Helical" evidence="8">
    <location>
        <begin position="613"/>
        <end position="631"/>
    </location>
</feature>
<keyword evidence="3" id="KW-1003">Cell membrane</keyword>